<reference evidence="1 2" key="1">
    <citation type="journal article" date="2023" name="J. Hered.">
        <title>Chromosome-level genome of the wood stork (Mycteria americana) provides insight into avian chromosome evolution.</title>
        <authorList>
            <person name="Flamio R. Jr."/>
            <person name="Ramstad K.M."/>
        </authorList>
    </citation>
    <scope>NUCLEOTIDE SEQUENCE [LARGE SCALE GENOMIC DNA]</scope>
    <source>
        <strain evidence="1">JAX WOST 10</strain>
    </source>
</reference>
<sequence>MRQWSAFSSSLEMTSKWQGAVDMLECRAAIQRALDRLEEWAERNLMKFSKDKCKEEPLQRYRLRNDGQRSSSAEKDLGIQAESKVGMSQQCALAAKAAKGILGYINRVTARRLTGFWTPNARKTLTHWSKFSRDHQDGWGLELCEERLRELGLFGLEKRWICYQENGARLFTIVHGGRTRDNGHRLKLKRFRLAMRQSIFTMRTVKYRRQEGSWGGVLLTVLQVEAHQYHHIGAEDQMGQHPTKLAAVQMQSRRQSLPRK</sequence>
<comment type="caution">
    <text evidence="1">The sequence shown here is derived from an EMBL/GenBank/DDBJ whole genome shotgun (WGS) entry which is preliminary data.</text>
</comment>
<proteinExistence type="predicted"/>
<organism evidence="1 2">
    <name type="scientific">Mycteria americana</name>
    <name type="common">Wood stork</name>
    <dbReference type="NCBI Taxonomy" id="33587"/>
    <lineage>
        <taxon>Eukaryota</taxon>
        <taxon>Metazoa</taxon>
        <taxon>Chordata</taxon>
        <taxon>Craniata</taxon>
        <taxon>Vertebrata</taxon>
        <taxon>Euteleostomi</taxon>
        <taxon>Archelosauria</taxon>
        <taxon>Archosauria</taxon>
        <taxon>Dinosauria</taxon>
        <taxon>Saurischia</taxon>
        <taxon>Theropoda</taxon>
        <taxon>Coelurosauria</taxon>
        <taxon>Aves</taxon>
        <taxon>Neognathae</taxon>
        <taxon>Neoaves</taxon>
        <taxon>Aequornithes</taxon>
        <taxon>Ciconiiformes</taxon>
        <taxon>Ciconiidae</taxon>
        <taxon>Mycteria</taxon>
    </lineage>
</organism>
<protein>
    <submittedName>
        <fullName evidence="1">Uncharacterized protein</fullName>
    </submittedName>
</protein>
<accession>A0AAN7NBS8</accession>
<gene>
    <name evidence="1" type="ORF">QYF61_007163</name>
</gene>
<dbReference type="AlphaFoldDB" id="A0AAN7NBS8"/>
<dbReference type="PANTHER" id="PTHR33332">
    <property type="entry name" value="REVERSE TRANSCRIPTASE DOMAIN-CONTAINING PROTEIN"/>
    <property type="match status" value="1"/>
</dbReference>
<dbReference type="EMBL" id="JAUNZN010000003">
    <property type="protein sequence ID" value="KAK4823844.1"/>
    <property type="molecule type" value="Genomic_DNA"/>
</dbReference>
<evidence type="ECO:0000313" key="2">
    <source>
        <dbReference type="Proteomes" id="UP001333110"/>
    </source>
</evidence>
<dbReference type="Proteomes" id="UP001333110">
    <property type="component" value="Unassembled WGS sequence"/>
</dbReference>
<name>A0AAN7NBS8_MYCAM</name>
<keyword evidence="2" id="KW-1185">Reference proteome</keyword>
<feature type="non-terminal residue" evidence="1">
    <location>
        <position position="260"/>
    </location>
</feature>
<evidence type="ECO:0000313" key="1">
    <source>
        <dbReference type="EMBL" id="KAK4823844.1"/>
    </source>
</evidence>